<dbReference type="PANTHER" id="PTHR36845">
    <property type="entry name" value="HYDROLASE, PUTATIVE (AFU_ORTHOLOGUE AFUA_7G05090)-RELATED"/>
    <property type="match status" value="1"/>
</dbReference>
<feature type="active site" description="Proton donor" evidence="3">
    <location>
        <position position="184"/>
    </location>
</feature>
<organism evidence="6 7">
    <name type="scientific">Echinicola vietnamensis (strain DSM 17526 / LMG 23754 / KMM 6221)</name>
    <dbReference type="NCBI Taxonomy" id="926556"/>
    <lineage>
        <taxon>Bacteria</taxon>
        <taxon>Pseudomonadati</taxon>
        <taxon>Bacteroidota</taxon>
        <taxon>Cytophagia</taxon>
        <taxon>Cytophagales</taxon>
        <taxon>Cyclobacteriaceae</taxon>
        <taxon>Echinicola</taxon>
    </lineage>
</organism>
<keyword evidence="5" id="KW-0812">Transmembrane</keyword>
<dbReference type="Pfam" id="PF07470">
    <property type="entry name" value="Glyco_hydro_88"/>
    <property type="match status" value="1"/>
</dbReference>
<evidence type="ECO:0000256" key="3">
    <source>
        <dbReference type="PIRSR" id="PIRSR610905-1"/>
    </source>
</evidence>
<keyword evidence="7" id="KW-1185">Reference proteome</keyword>
<accession>L0G5W8</accession>
<evidence type="ECO:0000256" key="1">
    <source>
        <dbReference type="ARBA" id="ARBA00022801"/>
    </source>
</evidence>
<dbReference type="SUPFAM" id="SSF48208">
    <property type="entry name" value="Six-hairpin glycosidases"/>
    <property type="match status" value="1"/>
</dbReference>
<dbReference type="AlphaFoldDB" id="L0G5W8"/>
<dbReference type="HOGENOM" id="CLU_027158_0_0_10"/>
<proteinExistence type="inferred from homology"/>
<protein>
    <submittedName>
        <fullName evidence="6">Thioredoxin domain protein</fullName>
    </submittedName>
</protein>
<evidence type="ECO:0000313" key="7">
    <source>
        <dbReference type="Proteomes" id="UP000010796"/>
    </source>
</evidence>
<comment type="similarity">
    <text evidence="2">Belongs to the glycosyl hydrolase 88 family.</text>
</comment>
<reference evidence="7" key="1">
    <citation type="submission" date="2012-02" db="EMBL/GenBank/DDBJ databases">
        <title>The complete genome of Echinicola vietnamensis DSM 17526.</title>
        <authorList>
            <person name="Lucas S."/>
            <person name="Copeland A."/>
            <person name="Lapidus A."/>
            <person name="Glavina del Rio T."/>
            <person name="Dalin E."/>
            <person name="Tice H."/>
            <person name="Bruce D."/>
            <person name="Goodwin L."/>
            <person name="Pitluck S."/>
            <person name="Peters L."/>
            <person name="Ovchinnikova G."/>
            <person name="Teshima H."/>
            <person name="Kyrpides N."/>
            <person name="Mavromatis K."/>
            <person name="Ivanova N."/>
            <person name="Brettin T."/>
            <person name="Detter J.C."/>
            <person name="Han C."/>
            <person name="Larimer F."/>
            <person name="Land M."/>
            <person name="Hauser L."/>
            <person name="Markowitz V."/>
            <person name="Cheng J.-F."/>
            <person name="Hugenholtz P."/>
            <person name="Woyke T."/>
            <person name="Wu D."/>
            <person name="Brambilla E."/>
            <person name="Klenk H.-P."/>
            <person name="Eisen J.A."/>
        </authorList>
    </citation>
    <scope>NUCLEOTIDE SEQUENCE [LARGE SCALE GENOMIC DNA]</scope>
    <source>
        <strain evidence="7">DSM 17526 / LMG 23754 / KMM 6221</strain>
    </source>
</reference>
<sequence length="415" mass="47385">MLAYPVKVVSSIGLLIFVLSLWMLPLRTNAQMTEKNPYARELDRIVLEMAGKLELLEVDSTMIPRSLRAQGDLAGVGSRDWTSGFFPGTLWYLYGYSGNPALLSAARTWTAFIEKEKYDGHTHDTGFKVYCSFGNAYKVQEKESDRNIIVQTANTLMGRFDPKIACIRSWDFNQETWQYPVIIDNMMNLEILFAATRFTGDSSYYQVAKAHAYTTLKNHFRADYSSYHVVDYDTISGMSRLKTTHQGYGKNSSWSRGQAWALYGFTMCYRETADPVFFEQAQKVARFILDHPRLPKDKIPYWDFDDPKIPNTPRDASAAAVIAAALLELSTYSRQEQTRRYWQAANTILKHLSSSTYRMKGEELPFLLDHSVGSKPHDAEVDVPLVYADYYYVEALIRANNYALSNMNNGSGLTW</sequence>
<feature type="active site" description="Nucleophile" evidence="3">
    <location>
        <position position="124"/>
    </location>
</feature>
<dbReference type="Gene3D" id="1.50.10.10">
    <property type="match status" value="1"/>
</dbReference>
<evidence type="ECO:0000313" key="6">
    <source>
        <dbReference type="EMBL" id="AGA80396.1"/>
    </source>
</evidence>
<evidence type="ECO:0000256" key="5">
    <source>
        <dbReference type="SAM" id="Phobius"/>
    </source>
</evidence>
<dbReference type="OrthoDB" id="428577at2"/>
<dbReference type="InterPro" id="IPR010905">
    <property type="entry name" value="Glyco_hydro_88"/>
</dbReference>
<feature type="binding site" evidence="4">
    <location>
        <position position="244"/>
    </location>
    <ligand>
        <name>substrate</name>
    </ligand>
</feature>
<dbReference type="InterPro" id="IPR012341">
    <property type="entry name" value="6hp_glycosidase-like_sf"/>
</dbReference>
<feature type="binding site" evidence="4">
    <location>
        <position position="256"/>
    </location>
    <ligand>
        <name>substrate</name>
    </ligand>
</feature>
<keyword evidence="5" id="KW-0472">Membrane</keyword>
<dbReference type="Proteomes" id="UP000010796">
    <property type="component" value="Chromosome"/>
</dbReference>
<dbReference type="InterPro" id="IPR008928">
    <property type="entry name" value="6-hairpin_glycosidase_sf"/>
</dbReference>
<feature type="transmembrane region" description="Helical" evidence="5">
    <location>
        <begin position="6"/>
        <end position="26"/>
    </location>
</feature>
<dbReference type="PANTHER" id="PTHR36845:SF1">
    <property type="entry name" value="HYDROLASE, PUTATIVE (AFU_ORTHOLOGUE AFUA_7G05090)-RELATED"/>
    <property type="match status" value="1"/>
</dbReference>
<keyword evidence="5" id="KW-1133">Transmembrane helix</keyword>
<dbReference type="InterPro" id="IPR052369">
    <property type="entry name" value="UG_Glycosaminoglycan_Hydrolase"/>
</dbReference>
<dbReference type="GO" id="GO:0000272">
    <property type="term" value="P:polysaccharide catabolic process"/>
    <property type="evidence" value="ECO:0007669"/>
    <property type="project" value="TreeGrafter"/>
</dbReference>
<feature type="binding site" evidence="4">
    <location>
        <position position="374"/>
    </location>
    <ligand>
        <name>substrate</name>
    </ligand>
</feature>
<evidence type="ECO:0000256" key="4">
    <source>
        <dbReference type="PIRSR" id="PIRSR610905-2"/>
    </source>
</evidence>
<feature type="binding site" evidence="4">
    <location>
        <position position="260"/>
    </location>
    <ligand>
        <name>substrate</name>
    </ligand>
</feature>
<dbReference type="KEGG" id="evi:Echvi_4199"/>
<feature type="binding site" evidence="4">
    <location>
        <position position="124"/>
    </location>
    <ligand>
        <name>substrate</name>
    </ligand>
</feature>
<evidence type="ECO:0000256" key="2">
    <source>
        <dbReference type="ARBA" id="ARBA00038358"/>
    </source>
</evidence>
<dbReference type="PATRIC" id="fig|926556.3.peg.4421"/>
<dbReference type="RefSeq" id="WP_015267929.1">
    <property type="nucleotide sequence ID" value="NC_019904.1"/>
</dbReference>
<name>L0G5W8_ECHVK</name>
<dbReference type="STRING" id="926556.Echvi_4199"/>
<feature type="binding site" evidence="4">
    <location>
        <position position="184"/>
    </location>
    <ligand>
        <name>substrate</name>
    </ligand>
</feature>
<gene>
    <name evidence="6" type="ordered locus">Echvi_4199</name>
</gene>
<keyword evidence="1" id="KW-0378">Hydrolase</keyword>
<dbReference type="GO" id="GO:0052757">
    <property type="term" value="F:chondroitin hydrolase activity"/>
    <property type="evidence" value="ECO:0007669"/>
    <property type="project" value="TreeGrafter"/>
</dbReference>
<dbReference type="eggNOG" id="COG4225">
    <property type="taxonomic scope" value="Bacteria"/>
</dbReference>
<dbReference type="EMBL" id="CP003346">
    <property type="protein sequence ID" value="AGA80396.1"/>
    <property type="molecule type" value="Genomic_DNA"/>
</dbReference>